<dbReference type="Proteomes" id="UP001367508">
    <property type="component" value="Unassembled WGS sequence"/>
</dbReference>
<name>A0AAN9KVW3_CANGL</name>
<dbReference type="EMBL" id="JAYMYQ010000006">
    <property type="protein sequence ID" value="KAK7324567.1"/>
    <property type="molecule type" value="Genomic_DNA"/>
</dbReference>
<dbReference type="PANTHER" id="PTHR33227:SF56">
    <property type="entry name" value="STIGMA-SPECIFIC PROTEIN STIG1-RELATED"/>
    <property type="match status" value="1"/>
</dbReference>
<dbReference type="PANTHER" id="PTHR33227">
    <property type="entry name" value="STIGMA-SPECIFIC STIG1-LIKE PROTEIN 3"/>
    <property type="match status" value="1"/>
</dbReference>
<feature type="chain" id="PRO_5042906970" evidence="3">
    <location>
        <begin position="21"/>
        <end position="155"/>
    </location>
</feature>
<keyword evidence="5" id="KW-1185">Reference proteome</keyword>
<evidence type="ECO:0000256" key="3">
    <source>
        <dbReference type="SAM" id="SignalP"/>
    </source>
</evidence>
<evidence type="ECO:0000313" key="4">
    <source>
        <dbReference type="EMBL" id="KAK7324567.1"/>
    </source>
</evidence>
<protein>
    <submittedName>
        <fullName evidence="4">Uncharacterized protein</fullName>
    </submittedName>
</protein>
<comment type="similarity">
    <text evidence="1">Belongs to the STIG1 family.</text>
</comment>
<organism evidence="4 5">
    <name type="scientific">Canavalia gladiata</name>
    <name type="common">Sword bean</name>
    <name type="synonym">Dolichos gladiatus</name>
    <dbReference type="NCBI Taxonomy" id="3824"/>
    <lineage>
        <taxon>Eukaryota</taxon>
        <taxon>Viridiplantae</taxon>
        <taxon>Streptophyta</taxon>
        <taxon>Embryophyta</taxon>
        <taxon>Tracheophyta</taxon>
        <taxon>Spermatophyta</taxon>
        <taxon>Magnoliopsida</taxon>
        <taxon>eudicotyledons</taxon>
        <taxon>Gunneridae</taxon>
        <taxon>Pentapetalae</taxon>
        <taxon>rosids</taxon>
        <taxon>fabids</taxon>
        <taxon>Fabales</taxon>
        <taxon>Fabaceae</taxon>
        <taxon>Papilionoideae</taxon>
        <taxon>50 kb inversion clade</taxon>
        <taxon>NPAAA clade</taxon>
        <taxon>indigoferoid/millettioid clade</taxon>
        <taxon>Phaseoleae</taxon>
        <taxon>Canavalia</taxon>
    </lineage>
</organism>
<keyword evidence="2 3" id="KW-0732">Signal</keyword>
<evidence type="ECO:0000256" key="1">
    <source>
        <dbReference type="ARBA" id="ARBA00006010"/>
    </source>
</evidence>
<gene>
    <name evidence="4" type="ORF">VNO77_28239</name>
</gene>
<feature type="signal peptide" evidence="3">
    <location>
        <begin position="1"/>
        <end position="20"/>
    </location>
</feature>
<comment type="caution">
    <text evidence="4">The sequence shown here is derived from an EMBL/GenBank/DDBJ whole genome shotgun (WGS) entry which is preliminary data.</text>
</comment>
<dbReference type="InterPro" id="IPR006969">
    <property type="entry name" value="Stig-like"/>
</dbReference>
<dbReference type="AlphaFoldDB" id="A0AAN9KVW3"/>
<proteinExistence type="inferred from homology"/>
<accession>A0AAN9KVW3</accession>
<reference evidence="4 5" key="1">
    <citation type="submission" date="2024-01" db="EMBL/GenBank/DDBJ databases">
        <title>The genomes of 5 underutilized Papilionoideae crops provide insights into root nodulation and disease resistanc.</title>
        <authorList>
            <person name="Jiang F."/>
        </authorList>
    </citation>
    <scope>NUCLEOTIDE SEQUENCE [LARGE SCALE GENOMIC DNA]</scope>
    <source>
        <strain evidence="4">LVBAO_FW01</strain>
        <tissue evidence="4">Leaves</tissue>
    </source>
</reference>
<evidence type="ECO:0000313" key="5">
    <source>
        <dbReference type="Proteomes" id="UP001367508"/>
    </source>
</evidence>
<sequence length="155" mass="17300">MANTMRKLITILFLLISALALHSSEFVSSTDADHDDINEEEEYVLDTPLLHFGPRDRFLVSKIKKGRRCNRVTNNICNGVRANKGRDLLFCCKMHCRNVLSDKNHCGVCLNKCAEGEHCCNGVCTNVMTNVHHCGKCKEECSPGDTCRDGMCGYA</sequence>
<dbReference type="Pfam" id="PF04885">
    <property type="entry name" value="Stig1"/>
    <property type="match status" value="1"/>
</dbReference>
<evidence type="ECO:0000256" key="2">
    <source>
        <dbReference type="ARBA" id="ARBA00022729"/>
    </source>
</evidence>